<evidence type="ECO:0000259" key="1">
    <source>
        <dbReference type="Pfam" id="PF01078"/>
    </source>
</evidence>
<reference evidence="2" key="1">
    <citation type="journal article" date="2014" name="Front. Microbiol.">
        <title>High frequency of phylogenetically diverse reductive dehalogenase-homologous genes in deep subseafloor sedimentary metagenomes.</title>
        <authorList>
            <person name="Kawai M."/>
            <person name="Futagami T."/>
            <person name="Toyoda A."/>
            <person name="Takaki Y."/>
            <person name="Nishi S."/>
            <person name="Hori S."/>
            <person name="Arai W."/>
            <person name="Tsubouchi T."/>
            <person name="Morono Y."/>
            <person name="Uchiyama I."/>
            <person name="Ito T."/>
            <person name="Fujiyama A."/>
            <person name="Inagaki F."/>
            <person name="Takami H."/>
        </authorList>
    </citation>
    <scope>NUCLEOTIDE SEQUENCE</scope>
    <source>
        <strain evidence="2">Expedition CK06-06</strain>
    </source>
</reference>
<evidence type="ECO:0000313" key="2">
    <source>
        <dbReference type="EMBL" id="GAI36955.1"/>
    </source>
</evidence>
<dbReference type="GO" id="GO:0005524">
    <property type="term" value="F:ATP binding"/>
    <property type="evidence" value="ECO:0007669"/>
    <property type="project" value="InterPro"/>
</dbReference>
<dbReference type="SUPFAM" id="SSF54211">
    <property type="entry name" value="Ribosomal protein S5 domain 2-like"/>
    <property type="match status" value="1"/>
</dbReference>
<dbReference type="InterPro" id="IPR000523">
    <property type="entry name" value="Mg_chelatse_chII-like_cat_dom"/>
</dbReference>
<dbReference type="InterPro" id="IPR014721">
    <property type="entry name" value="Ribsml_uS5_D2-typ_fold_subgr"/>
</dbReference>
<organism evidence="2">
    <name type="scientific">marine sediment metagenome</name>
    <dbReference type="NCBI Taxonomy" id="412755"/>
    <lineage>
        <taxon>unclassified sequences</taxon>
        <taxon>metagenomes</taxon>
        <taxon>ecological metagenomes</taxon>
    </lineage>
</organism>
<feature type="non-terminal residue" evidence="2">
    <location>
        <position position="1"/>
    </location>
</feature>
<dbReference type="InterPro" id="IPR020568">
    <property type="entry name" value="Ribosomal_Su5_D2-typ_SF"/>
</dbReference>
<comment type="caution">
    <text evidence="2">The sequence shown here is derived from an EMBL/GenBank/DDBJ whole genome shotgun (WGS) entry which is preliminary data.</text>
</comment>
<gene>
    <name evidence="2" type="ORF">S06H3_47797</name>
</gene>
<accession>X1PD94</accession>
<dbReference type="Gene3D" id="3.30.230.10">
    <property type="match status" value="1"/>
</dbReference>
<dbReference type="Pfam" id="PF01078">
    <property type="entry name" value="Mg_chelatase"/>
    <property type="match status" value="1"/>
</dbReference>
<proteinExistence type="predicted"/>
<dbReference type="EMBL" id="BARV01030053">
    <property type="protein sequence ID" value="GAI36955.1"/>
    <property type="molecule type" value="Genomic_DNA"/>
</dbReference>
<sequence>ILIASEQVAADVSSFLFVGELSLDGGVRHVRGILPMVNLAKEKGFATVYVPAEDAPEAALIQNIEVIPVENLTSLVSHLQDYTSIEPYQPDSTFYGHEAPIYGTDMANVKGQEHAKRALEVAASGGHNVLLLWPKTLPLHSASLCPLGS</sequence>
<name>X1PD94_9ZZZZ</name>
<feature type="domain" description="Magnesium chelatase ChlI-like catalytic" evidence="1">
    <location>
        <begin position="105"/>
        <end position="133"/>
    </location>
</feature>
<protein>
    <recommendedName>
        <fullName evidence="1">Magnesium chelatase ChlI-like catalytic domain-containing protein</fullName>
    </recommendedName>
</protein>
<dbReference type="AlphaFoldDB" id="X1PD94"/>
<dbReference type="Pfam" id="PF13541">
    <property type="entry name" value="ChlI"/>
    <property type="match status" value="1"/>
</dbReference>